<name>A0ABQ0HLX3_GORRU</name>
<dbReference type="Pfam" id="PF00485">
    <property type="entry name" value="PRK"/>
    <property type="match status" value="1"/>
</dbReference>
<sequence length="206" mass="22185">MRMSAHDDVAALLGSAAARVVVGVTGPPGAGKTTLARSLVDEFTSRLGSAAVGYVPMDGYHLPNAVLDRLGRRDRKGAPDTFDAAGFVATLRRIREGLDDVYVPDFDHTAGEPISGSLVVPASARLVIVEGNYLGLDVPDWRDVRQVLDRLIYVDADAETRRERLLNRHIAAGKTDAEARAWIEAVDEPNAELIATTRARADTIVD</sequence>
<dbReference type="InterPro" id="IPR027417">
    <property type="entry name" value="P-loop_NTPase"/>
</dbReference>
<dbReference type="NCBIfam" id="NF006743">
    <property type="entry name" value="PRK09270.1-2"/>
    <property type="match status" value="1"/>
</dbReference>
<dbReference type="PANTHER" id="PTHR10285">
    <property type="entry name" value="URIDINE KINASE"/>
    <property type="match status" value="1"/>
</dbReference>
<proteinExistence type="predicted"/>
<reference evidence="2 3" key="1">
    <citation type="submission" date="2012-08" db="EMBL/GenBank/DDBJ databases">
        <title>Whole genome shotgun sequence of Gordonia rubripertincta NBRC 101908.</title>
        <authorList>
            <person name="Takarada H."/>
            <person name="Hosoyama A."/>
            <person name="Tsuchikane K."/>
            <person name="Katsumata H."/>
            <person name="Baba S."/>
            <person name="Ohji S."/>
            <person name="Yamazaki S."/>
            <person name="Fujita N."/>
        </authorList>
    </citation>
    <scope>NUCLEOTIDE SEQUENCE [LARGE SCALE GENOMIC DNA]</scope>
    <source>
        <strain evidence="2 3">NBRC 101908</strain>
    </source>
</reference>
<gene>
    <name evidence="2" type="ORF">GORBP_001_00010</name>
</gene>
<evidence type="ECO:0000313" key="3">
    <source>
        <dbReference type="Proteomes" id="UP000010744"/>
    </source>
</evidence>
<comment type="caution">
    <text evidence="2">The sequence shown here is derived from an EMBL/GenBank/DDBJ whole genome shotgun (WGS) entry which is preliminary data.</text>
</comment>
<dbReference type="Gene3D" id="3.40.50.300">
    <property type="entry name" value="P-loop containing nucleotide triphosphate hydrolases"/>
    <property type="match status" value="3"/>
</dbReference>
<keyword evidence="3" id="KW-1185">Reference proteome</keyword>
<accession>A0ABQ0HLX3</accession>
<dbReference type="EMBL" id="BAHB01000001">
    <property type="protein sequence ID" value="GAB83267.1"/>
    <property type="molecule type" value="Genomic_DNA"/>
</dbReference>
<protein>
    <recommendedName>
        <fullName evidence="1">Phosphoribulokinase/uridine kinase domain-containing protein</fullName>
    </recommendedName>
</protein>
<evidence type="ECO:0000259" key="1">
    <source>
        <dbReference type="Pfam" id="PF00485"/>
    </source>
</evidence>
<organism evidence="2 3">
    <name type="scientific">Gordonia rubripertincta NBRC 101908</name>
    <dbReference type="NCBI Taxonomy" id="1077975"/>
    <lineage>
        <taxon>Bacteria</taxon>
        <taxon>Bacillati</taxon>
        <taxon>Actinomycetota</taxon>
        <taxon>Actinomycetes</taxon>
        <taxon>Mycobacteriales</taxon>
        <taxon>Gordoniaceae</taxon>
        <taxon>Gordonia</taxon>
    </lineage>
</organism>
<dbReference type="InterPro" id="IPR006083">
    <property type="entry name" value="PRK/URK"/>
</dbReference>
<feature type="domain" description="Phosphoribulokinase/uridine kinase" evidence="1">
    <location>
        <begin position="21"/>
        <end position="205"/>
    </location>
</feature>
<dbReference type="SUPFAM" id="SSF52540">
    <property type="entry name" value="P-loop containing nucleoside triphosphate hydrolases"/>
    <property type="match status" value="1"/>
</dbReference>
<dbReference type="Proteomes" id="UP000010744">
    <property type="component" value="Unassembled WGS sequence"/>
</dbReference>
<evidence type="ECO:0000313" key="2">
    <source>
        <dbReference type="EMBL" id="GAB83267.1"/>
    </source>
</evidence>